<organism evidence="2 3">
    <name type="scientific">Prorocentrum cordatum</name>
    <dbReference type="NCBI Taxonomy" id="2364126"/>
    <lineage>
        <taxon>Eukaryota</taxon>
        <taxon>Sar</taxon>
        <taxon>Alveolata</taxon>
        <taxon>Dinophyceae</taxon>
        <taxon>Prorocentrales</taxon>
        <taxon>Prorocentraceae</taxon>
        <taxon>Prorocentrum</taxon>
    </lineage>
</organism>
<feature type="non-terminal residue" evidence="2">
    <location>
        <position position="131"/>
    </location>
</feature>
<sequence length="131" mass="13171">MVSAGIVTVQAVPTSWPALPHRPGPLLTAPPPSGGAAPGSNTPSVAGLRTVIDLCKLVGDTDGIAKSNLDEAGEVYKQIVAELAGGIIAPPVLGTPPAVPPKLLKIEDNVSCQAKAFDPIDTASLFTVDTG</sequence>
<feature type="compositionally biased region" description="Pro residues" evidence="1">
    <location>
        <begin position="20"/>
        <end position="33"/>
    </location>
</feature>
<dbReference type="EMBL" id="CAUYUJ010014895">
    <property type="protein sequence ID" value="CAK0847360.1"/>
    <property type="molecule type" value="Genomic_DNA"/>
</dbReference>
<evidence type="ECO:0000256" key="1">
    <source>
        <dbReference type="SAM" id="MobiDB-lite"/>
    </source>
</evidence>
<accession>A0ABN9TNT9</accession>
<gene>
    <name evidence="2" type="ORF">PCOR1329_LOCUS40595</name>
</gene>
<name>A0ABN9TNT9_9DINO</name>
<proteinExistence type="predicted"/>
<keyword evidence="3" id="KW-1185">Reference proteome</keyword>
<protein>
    <submittedName>
        <fullName evidence="2">Uncharacterized protein</fullName>
    </submittedName>
</protein>
<dbReference type="Proteomes" id="UP001189429">
    <property type="component" value="Unassembled WGS sequence"/>
</dbReference>
<evidence type="ECO:0000313" key="3">
    <source>
        <dbReference type="Proteomes" id="UP001189429"/>
    </source>
</evidence>
<feature type="region of interest" description="Disordered" evidence="1">
    <location>
        <begin position="19"/>
        <end position="42"/>
    </location>
</feature>
<evidence type="ECO:0000313" key="2">
    <source>
        <dbReference type="EMBL" id="CAK0847360.1"/>
    </source>
</evidence>
<reference evidence="2" key="1">
    <citation type="submission" date="2023-10" db="EMBL/GenBank/DDBJ databases">
        <authorList>
            <person name="Chen Y."/>
            <person name="Shah S."/>
            <person name="Dougan E. K."/>
            <person name="Thang M."/>
            <person name="Chan C."/>
        </authorList>
    </citation>
    <scope>NUCLEOTIDE SEQUENCE [LARGE SCALE GENOMIC DNA]</scope>
</reference>
<comment type="caution">
    <text evidence="2">The sequence shown here is derived from an EMBL/GenBank/DDBJ whole genome shotgun (WGS) entry which is preliminary data.</text>
</comment>